<dbReference type="AlphaFoldDB" id="A0A1H3Y158"/>
<evidence type="ECO:0008006" key="5">
    <source>
        <dbReference type="Google" id="ProtNLM"/>
    </source>
</evidence>
<feature type="signal peptide" evidence="2">
    <location>
        <begin position="1"/>
        <end position="27"/>
    </location>
</feature>
<feature type="compositionally biased region" description="Low complexity" evidence="1">
    <location>
        <begin position="40"/>
        <end position="65"/>
    </location>
</feature>
<keyword evidence="2" id="KW-0732">Signal</keyword>
<evidence type="ECO:0000313" key="3">
    <source>
        <dbReference type="EMBL" id="SEA05303.1"/>
    </source>
</evidence>
<keyword evidence="4" id="KW-1185">Reference proteome</keyword>
<feature type="region of interest" description="Disordered" evidence="1">
    <location>
        <begin position="31"/>
        <end position="72"/>
    </location>
</feature>
<dbReference type="PROSITE" id="PS51257">
    <property type="entry name" value="PROKAR_LIPOPROTEIN"/>
    <property type="match status" value="1"/>
</dbReference>
<accession>A0A1H3Y158</accession>
<evidence type="ECO:0000313" key="4">
    <source>
        <dbReference type="Proteomes" id="UP000199288"/>
    </source>
</evidence>
<organism evidence="3 4">
    <name type="scientific">Bowdeniella nasicola</name>
    <dbReference type="NCBI Taxonomy" id="208480"/>
    <lineage>
        <taxon>Bacteria</taxon>
        <taxon>Bacillati</taxon>
        <taxon>Actinomycetota</taxon>
        <taxon>Actinomycetes</taxon>
        <taxon>Actinomycetales</taxon>
        <taxon>Actinomycetaceae</taxon>
        <taxon>Bowdeniella</taxon>
    </lineage>
</organism>
<evidence type="ECO:0000256" key="2">
    <source>
        <dbReference type="SAM" id="SignalP"/>
    </source>
</evidence>
<gene>
    <name evidence="3" type="ORF">SAMN02910418_00826</name>
</gene>
<dbReference type="RefSeq" id="WP_092562529.1">
    <property type="nucleotide sequence ID" value="NZ_FNQV01000004.1"/>
</dbReference>
<protein>
    <recommendedName>
        <fullName evidence="5">PknH-like extracellular domain-containing protein</fullName>
    </recommendedName>
</protein>
<sequence length="251" mass="26494">MRTQFTGRSGLRTALLATVAVGSLVLAACSSDSTPEKSAEPTTSAAATPADATPSETAETSASPSGDSAPEAALTGLTFKGKELSVASKEESAAIFSGSNGAATQVTVEPQSCQALVNERLTEAAGRDTSSWQIASAQLKEDNLAVVITDSAKESWSSEISARFKDDCDDMTWKIGNEEIEVHSGGFDTPADDHYGQVQRIKQGDQEVFLHQLFATKGDYIVMVQLADSAQVDEATARELESLINTIVERL</sequence>
<feature type="chain" id="PRO_5039080648" description="PknH-like extracellular domain-containing protein" evidence="2">
    <location>
        <begin position="28"/>
        <end position="251"/>
    </location>
</feature>
<dbReference type="EMBL" id="FNQV01000004">
    <property type="protein sequence ID" value="SEA05303.1"/>
    <property type="molecule type" value="Genomic_DNA"/>
</dbReference>
<dbReference type="Proteomes" id="UP000199288">
    <property type="component" value="Unassembled WGS sequence"/>
</dbReference>
<evidence type="ECO:0000256" key="1">
    <source>
        <dbReference type="SAM" id="MobiDB-lite"/>
    </source>
</evidence>
<name>A0A1H3Y158_9ACTO</name>
<proteinExistence type="predicted"/>
<reference evidence="4" key="1">
    <citation type="submission" date="2016-10" db="EMBL/GenBank/DDBJ databases">
        <authorList>
            <person name="Varghese N."/>
            <person name="Submissions S."/>
        </authorList>
    </citation>
    <scope>NUCLEOTIDE SEQUENCE [LARGE SCALE GENOMIC DNA]</scope>
    <source>
        <strain evidence="4">KPR-1</strain>
    </source>
</reference>